<dbReference type="GO" id="GO:0071578">
    <property type="term" value="P:zinc ion import across plasma membrane"/>
    <property type="evidence" value="ECO:0007669"/>
    <property type="project" value="TreeGrafter"/>
</dbReference>
<dbReference type="Proteomes" id="UP000093561">
    <property type="component" value="Unassembled WGS sequence"/>
</dbReference>
<dbReference type="GO" id="GO:0005886">
    <property type="term" value="C:plasma membrane"/>
    <property type="evidence" value="ECO:0007669"/>
    <property type="project" value="TreeGrafter"/>
</dbReference>
<feature type="transmembrane region" description="Helical" evidence="6">
    <location>
        <begin position="315"/>
        <end position="335"/>
    </location>
</feature>
<feature type="transmembrane region" description="Helical" evidence="6">
    <location>
        <begin position="341"/>
        <end position="360"/>
    </location>
</feature>
<dbReference type="InterPro" id="IPR003689">
    <property type="entry name" value="ZIP"/>
</dbReference>
<dbReference type="PANTHER" id="PTHR12191">
    <property type="entry name" value="SOLUTE CARRIER FAMILY 39"/>
    <property type="match status" value="1"/>
</dbReference>
<dbReference type="GO" id="GO:0140410">
    <property type="term" value="F:monoatomic cation:bicarbonate symporter activity"/>
    <property type="evidence" value="ECO:0007669"/>
    <property type="project" value="TreeGrafter"/>
</dbReference>
<feature type="transmembrane region" description="Helical" evidence="6">
    <location>
        <begin position="120"/>
        <end position="143"/>
    </location>
</feature>
<name>A0AAF5RT93_WUCBA</name>
<evidence type="ECO:0000256" key="1">
    <source>
        <dbReference type="ARBA" id="ARBA00004141"/>
    </source>
</evidence>
<accession>A0AAF5RT93</accession>
<organism evidence="7 8">
    <name type="scientific">Wuchereria bancrofti</name>
    <dbReference type="NCBI Taxonomy" id="6293"/>
    <lineage>
        <taxon>Eukaryota</taxon>
        <taxon>Metazoa</taxon>
        <taxon>Ecdysozoa</taxon>
        <taxon>Nematoda</taxon>
        <taxon>Chromadorea</taxon>
        <taxon>Rhabditida</taxon>
        <taxon>Spirurina</taxon>
        <taxon>Spiruromorpha</taxon>
        <taxon>Filarioidea</taxon>
        <taxon>Onchocercidae</taxon>
        <taxon>Wuchereria</taxon>
    </lineage>
</organism>
<evidence type="ECO:0000313" key="7">
    <source>
        <dbReference type="Proteomes" id="UP000093561"/>
    </source>
</evidence>
<evidence type="ECO:0000256" key="4">
    <source>
        <dbReference type="ARBA" id="ARBA00022989"/>
    </source>
</evidence>
<comment type="subcellular location">
    <subcellularLocation>
        <location evidence="1">Membrane</location>
        <topology evidence="1">Multi-pass membrane protein</topology>
    </subcellularLocation>
</comment>
<keyword evidence="3 6" id="KW-0812">Transmembrane</keyword>
<dbReference type="AlphaFoldDB" id="A0AAF5RT93"/>
<dbReference type="InterPro" id="IPR050799">
    <property type="entry name" value="ZIP_Transporter"/>
</dbReference>
<evidence type="ECO:0000256" key="3">
    <source>
        <dbReference type="ARBA" id="ARBA00022692"/>
    </source>
</evidence>
<dbReference type="GO" id="GO:0030003">
    <property type="term" value="P:intracellular monoatomic cation homeostasis"/>
    <property type="evidence" value="ECO:0007669"/>
    <property type="project" value="TreeGrafter"/>
</dbReference>
<dbReference type="Pfam" id="PF02535">
    <property type="entry name" value="Zip"/>
    <property type="match status" value="1"/>
</dbReference>
<reference evidence="7" key="2">
    <citation type="journal article" date="2016" name="Mol. Ecol.">
        <title>Population genomics of the filarial nematode parasite Wuchereria bancrofti from mosquitoes.</title>
        <authorList>
            <person name="Small S.T."/>
            <person name="Reimer L.J."/>
            <person name="Tisch D.J."/>
            <person name="King C.L."/>
            <person name="Christensen B.M."/>
            <person name="Siba P.M."/>
            <person name="Kazura J.W."/>
            <person name="Serre D."/>
            <person name="Zimmerman P.A."/>
        </authorList>
    </citation>
    <scope>NUCLEOTIDE SEQUENCE</scope>
    <source>
        <strain evidence="7">pt0022</strain>
    </source>
</reference>
<reference evidence="7" key="1">
    <citation type="submission" date="2015-03" db="EMBL/GenBank/DDBJ databases">
        <title>Wuchereria bancrofti Genome Sequencing Papua New Guinea Strain.</title>
        <authorList>
            <person name="Small S.T."/>
            <person name="Serre D."/>
            <person name="Zimmerman P.A."/>
        </authorList>
    </citation>
    <scope>NUCLEOTIDE SEQUENCE [LARGE SCALE GENOMIC DNA]</scope>
    <source>
        <strain evidence="7">pt0022</strain>
    </source>
</reference>
<keyword evidence="4 6" id="KW-1133">Transmembrane helix</keyword>
<feature type="transmembrane region" description="Helical" evidence="6">
    <location>
        <begin position="381"/>
        <end position="402"/>
    </location>
</feature>
<dbReference type="PANTHER" id="PTHR12191:SF37">
    <property type="entry name" value="ZINC TRANSPORTER FOI"/>
    <property type="match status" value="1"/>
</dbReference>
<evidence type="ECO:0000256" key="2">
    <source>
        <dbReference type="ARBA" id="ARBA00006939"/>
    </source>
</evidence>
<dbReference type="GO" id="GO:0005385">
    <property type="term" value="F:zinc ion transmembrane transporter activity"/>
    <property type="evidence" value="ECO:0007669"/>
    <property type="project" value="TreeGrafter"/>
</dbReference>
<proteinExistence type="inferred from homology"/>
<sequence>MEEFEWPPSTSTLQINNFTSEGISEFCTNWMKTIKSAVVVQDRPRHIRPSNFIIWTVGLTCVTVISLCAAVGIVFVKKLSKRAYNHFITVLVAVGVGSLITSSTLHLLPQGLGVVDGENYEFIVVMMFCIFGIYIFFFCDKFIKITLESKKMNEIELLNNVGTHISTEAGVVSIRSTDALINENGNNFKSHAFPTSGPIKGYKKRTSLLKQSSDVDSTIRSSLDMSRQAHGICVHDHEITFNQTKDSAIKTVAWMIVFGDGLHNFIDGVSIGAAFSESLLSGLSVSVSVFAEEFPHELGDVAILLNAGMNQKQALFYNLLSTITCFIGFIIGVVLGSVESLLRYIFGFSGGMFLYIALSCMMPEMKSTMEEALENGYVDAFLVLSLQTTGLALGTFSMFFFARYGDLIKFS</sequence>
<evidence type="ECO:0000313" key="8">
    <source>
        <dbReference type="WBParaSite" id="mrna-Wban_00780"/>
    </source>
</evidence>
<reference evidence="8" key="3">
    <citation type="submission" date="2024-02" db="UniProtKB">
        <authorList>
            <consortium name="WormBaseParasite"/>
        </authorList>
    </citation>
    <scope>IDENTIFICATION</scope>
    <source>
        <strain evidence="8">pt0022</strain>
    </source>
</reference>
<keyword evidence="5 6" id="KW-0472">Membrane</keyword>
<evidence type="ECO:0000256" key="5">
    <source>
        <dbReference type="ARBA" id="ARBA00023136"/>
    </source>
</evidence>
<evidence type="ECO:0000256" key="6">
    <source>
        <dbReference type="SAM" id="Phobius"/>
    </source>
</evidence>
<dbReference type="WBParaSite" id="mrna-Wban_00780">
    <property type="protein sequence ID" value="mrna-Wban_00780"/>
    <property type="gene ID" value="Wban_00780"/>
</dbReference>
<feature type="transmembrane region" description="Helical" evidence="6">
    <location>
        <begin position="52"/>
        <end position="75"/>
    </location>
</feature>
<comment type="similarity">
    <text evidence="2">Belongs to the ZIP transporter (TC 2.A.5) family.</text>
</comment>
<protein>
    <submittedName>
        <fullName evidence="8">ZIP Zinc transporter</fullName>
    </submittedName>
</protein>
<feature type="transmembrane region" description="Helical" evidence="6">
    <location>
        <begin position="87"/>
        <end position="108"/>
    </location>
</feature>